<keyword evidence="3 6" id="KW-0369">Histidine metabolism</keyword>
<dbReference type="InterPro" id="IPR008948">
    <property type="entry name" value="L-Aspartase-like"/>
</dbReference>
<comment type="similarity">
    <text evidence="6 7">Belongs to the PAL/histidase family.</text>
</comment>
<dbReference type="Proteomes" id="UP000286734">
    <property type="component" value="Unassembled WGS sequence"/>
</dbReference>
<keyword evidence="4 6" id="KW-0456">Lyase</keyword>
<sequence>MVLVGESLDLESILAVARQGKTVGLAQGARERLERCRAYVEYLLREGRKIYGVTTGFGRLAQVRIAPSEVKSLQRNLLLSHAMGVGESLPQDVVRTMLLLRAQSLALEYSGVRPEVVGLLLEMLNRRVHPVVPAQGSVGASGDLAPLAHLALPLLGEGFAEYNGEVLPGGEALRRAGLSPIQLEAKEGLALINGTQAMTAIGLLVLADALRAVKVADLALAMSLEAIKGSLRPFFPQVFRLRPHPGAARVGENVLKLCQDSEIMRSHENCPKVQDPYSFRAAPQVHGASRDALEHALEVLLREANAVTDNPLLFPEEDLVLSAGNFHGQPVALAMDYAKIALAELASISERRTEKMLDPTFSGLPAFLAAQGGLHSGLMISQYTAASLVSENKVLAHPASVDSIPTSANQEDHVSMGTTAARHARMVLENLHHVLAIEVRVALEALEYHRPLRAGKGVEAARQALREAIPPLTEDRFLAPDHARVHALLFSGDLLARVEAAVGPLA</sequence>
<dbReference type="SUPFAM" id="SSF48557">
    <property type="entry name" value="L-aspartase-like"/>
    <property type="match status" value="1"/>
</dbReference>
<evidence type="ECO:0000256" key="7">
    <source>
        <dbReference type="RuleBase" id="RU003954"/>
    </source>
</evidence>
<evidence type="ECO:0000256" key="2">
    <source>
        <dbReference type="ARBA" id="ARBA00012994"/>
    </source>
</evidence>
<dbReference type="RefSeq" id="WP_126201191.1">
    <property type="nucleotide sequence ID" value="NZ_PELP01000591.1"/>
</dbReference>
<dbReference type="GO" id="GO:0005737">
    <property type="term" value="C:cytoplasm"/>
    <property type="evidence" value="ECO:0007669"/>
    <property type="project" value="UniProtKB-SubCell"/>
</dbReference>
<dbReference type="CDD" id="cd00332">
    <property type="entry name" value="PAL-HAL"/>
    <property type="match status" value="1"/>
</dbReference>
<dbReference type="GO" id="GO:0019556">
    <property type="term" value="P:L-histidine catabolic process to glutamate and formamide"/>
    <property type="evidence" value="ECO:0007669"/>
    <property type="project" value="UniProtKB-UniPathway"/>
</dbReference>
<name>A0A430QVK0_THESC</name>
<comment type="pathway">
    <text evidence="1 6 8">Amino-acid degradation; L-histidine degradation into L-glutamate; N-formimidoyl-L-glutamate from L-histidine: step 1/3.</text>
</comment>
<proteinExistence type="inferred from homology"/>
<dbReference type="InterPro" id="IPR022313">
    <property type="entry name" value="Phe/His_NH3-lyase_AS"/>
</dbReference>
<dbReference type="EMBL" id="PELP01000591">
    <property type="protein sequence ID" value="RTG99014.1"/>
    <property type="molecule type" value="Genomic_DNA"/>
</dbReference>
<dbReference type="NCBIfam" id="NF006871">
    <property type="entry name" value="PRK09367.1"/>
    <property type="match status" value="1"/>
</dbReference>
<organism evidence="10 11">
    <name type="scientific">Thermus scotoductus</name>
    <dbReference type="NCBI Taxonomy" id="37636"/>
    <lineage>
        <taxon>Bacteria</taxon>
        <taxon>Thermotogati</taxon>
        <taxon>Deinococcota</taxon>
        <taxon>Deinococci</taxon>
        <taxon>Thermales</taxon>
        <taxon>Thermaceae</taxon>
        <taxon>Thermus</taxon>
    </lineage>
</organism>
<dbReference type="Gene3D" id="1.10.275.10">
    <property type="entry name" value="Fumarase/aspartase (N-terminal domain)"/>
    <property type="match status" value="1"/>
</dbReference>
<evidence type="ECO:0000256" key="1">
    <source>
        <dbReference type="ARBA" id="ARBA00005113"/>
    </source>
</evidence>
<feature type="modified residue" description="2,3-didehydroalanine (Ser)" evidence="6">
    <location>
        <position position="141"/>
    </location>
</feature>
<reference evidence="10 11" key="1">
    <citation type="journal article" date="2019" name="Extremophiles">
        <title>Biogeography of thermophiles and predominance of Thermus scotoductus in domestic water heaters.</title>
        <authorList>
            <person name="Wilpiszeski R.L."/>
            <person name="Zhang Z."/>
            <person name="House C.H."/>
        </authorList>
    </citation>
    <scope>NUCLEOTIDE SEQUENCE [LARGE SCALE GENOMIC DNA]</scope>
    <source>
        <strain evidence="10 11">34_S34</strain>
    </source>
</reference>
<evidence type="ECO:0000313" key="10">
    <source>
        <dbReference type="EMBL" id="RTG99014.1"/>
    </source>
</evidence>
<evidence type="ECO:0000256" key="6">
    <source>
        <dbReference type="HAMAP-Rule" id="MF_00229"/>
    </source>
</evidence>
<protein>
    <recommendedName>
        <fullName evidence="2 6">Histidine ammonia-lyase</fullName>
        <shortName evidence="6">Histidase</shortName>
        <ecNumber evidence="2 6">4.3.1.3</ecNumber>
    </recommendedName>
</protein>
<dbReference type="GO" id="GO:0019557">
    <property type="term" value="P:L-histidine catabolic process to glutamate and formate"/>
    <property type="evidence" value="ECO:0007669"/>
    <property type="project" value="UniProtKB-UniPathway"/>
</dbReference>
<evidence type="ECO:0000256" key="3">
    <source>
        <dbReference type="ARBA" id="ARBA00022808"/>
    </source>
</evidence>
<evidence type="ECO:0000256" key="4">
    <source>
        <dbReference type="ARBA" id="ARBA00023239"/>
    </source>
</evidence>
<dbReference type="FunFam" id="1.10.275.10:FF:000005">
    <property type="entry name" value="Histidine ammonia-lyase"/>
    <property type="match status" value="1"/>
</dbReference>
<comment type="catalytic activity">
    <reaction evidence="5 6 8">
        <text>L-histidine = trans-urocanate + NH4(+)</text>
        <dbReference type="Rhea" id="RHEA:21232"/>
        <dbReference type="ChEBI" id="CHEBI:17771"/>
        <dbReference type="ChEBI" id="CHEBI:28938"/>
        <dbReference type="ChEBI" id="CHEBI:57595"/>
        <dbReference type="EC" id="4.3.1.3"/>
    </reaction>
</comment>
<dbReference type="InterPro" id="IPR005921">
    <property type="entry name" value="HutH"/>
</dbReference>
<keyword evidence="6" id="KW-0963">Cytoplasm</keyword>
<dbReference type="GO" id="GO:0004397">
    <property type="term" value="F:histidine ammonia-lyase activity"/>
    <property type="evidence" value="ECO:0007669"/>
    <property type="project" value="UniProtKB-UniRule"/>
</dbReference>
<dbReference type="NCBIfam" id="TIGR01225">
    <property type="entry name" value="hutH"/>
    <property type="match status" value="1"/>
</dbReference>
<dbReference type="FunFam" id="1.20.200.10:FF:000003">
    <property type="entry name" value="Histidine ammonia-lyase"/>
    <property type="match status" value="1"/>
</dbReference>
<dbReference type="HAMAP" id="MF_00229">
    <property type="entry name" value="His_ammonia_lyase"/>
    <property type="match status" value="1"/>
</dbReference>
<gene>
    <name evidence="6 10" type="primary">hutH</name>
    <name evidence="10" type="ORF">CSW47_16635</name>
</gene>
<evidence type="ECO:0000256" key="5">
    <source>
        <dbReference type="ARBA" id="ARBA00049269"/>
    </source>
</evidence>
<dbReference type="InterPro" id="IPR024083">
    <property type="entry name" value="Fumarase/histidase_N"/>
</dbReference>
<dbReference type="AlphaFoldDB" id="A0A430QVK0"/>
<comment type="subcellular location">
    <subcellularLocation>
        <location evidence="6 9">Cytoplasm</location>
    </subcellularLocation>
</comment>
<dbReference type="PROSITE" id="PS00488">
    <property type="entry name" value="PAL_HISTIDASE"/>
    <property type="match status" value="1"/>
</dbReference>
<dbReference type="PANTHER" id="PTHR10362">
    <property type="entry name" value="HISTIDINE AMMONIA-LYASE"/>
    <property type="match status" value="1"/>
</dbReference>
<dbReference type="Gene3D" id="1.20.200.10">
    <property type="entry name" value="Fumarase/aspartase (Central domain)"/>
    <property type="match status" value="1"/>
</dbReference>
<comment type="PTM">
    <text evidence="6">Contains an active site 4-methylidene-imidazol-5-one (MIO), which is formed autocatalytically by cyclization and dehydration of residues Ala-Ser-Gly.</text>
</comment>
<comment type="caution">
    <text evidence="10">The sequence shown here is derived from an EMBL/GenBank/DDBJ whole genome shotgun (WGS) entry which is preliminary data.</text>
</comment>
<feature type="cross-link" description="5-imidazolinone (Ala-Gly)" evidence="6">
    <location>
        <begin position="140"/>
        <end position="142"/>
    </location>
</feature>
<accession>A0A430QVK0</accession>
<dbReference type="Pfam" id="PF00221">
    <property type="entry name" value="Lyase_aromatic"/>
    <property type="match status" value="1"/>
</dbReference>
<dbReference type="EC" id="4.3.1.3" evidence="2 6"/>
<dbReference type="UniPathway" id="UPA00379">
    <property type="reaction ID" value="UER00549"/>
</dbReference>
<evidence type="ECO:0000256" key="9">
    <source>
        <dbReference type="RuleBase" id="RU004480"/>
    </source>
</evidence>
<evidence type="ECO:0000256" key="8">
    <source>
        <dbReference type="RuleBase" id="RU004479"/>
    </source>
</evidence>
<evidence type="ECO:0000313" key="11">
    <source>
        <dbReference type="Proteomes" id="UP000286734"/>
    </source>
</evidence>
<dbReference type="InterPro" id="IPR001106">
    <property type="entry name" value="Aromatic_Lyase"/>
</dbReference>